<proteinExistence type="predicted"/>
<evidence type="ECO:0000313" key="1">
    <source>
        <dbReference type="EMBL" id="NKY35557.1"/>
    </source>
</evidence>
<dbReference type="RefSeq" id="WP_068041797.1">
    <property type="nucleotide sequence ID" value="NZ_JAAXOO010000005.1"/>
</dbReference>
<keyword evidence="2" id="KW-1185">Reference proteome</keyword>
<dbReference type="GO" id="GO:0016829">
    <property type="term" value="F:lyase activity"/>
    <property type="evidence" value="ECO:0007669"/>
    <property type="project" value="InterPro"/>
</dbReference>
<dbReference type="PANTHER" id="PTHR43664:SF1">
    <property type="entry name" value="BETA-METHYLMALYL-COA DEHYDRATASE"/>
    <property type="match status" value="1"/>
</dbReference>
<dbReference type="SUPFAM" id="SSF54637">
    <property type="entry name" value="Thioesterase/thiol ester dehydrase-isomerase"/>
    <property type="match status" value="1"/>
</dbReference>
<gene>
    <name evidence="1" type="ORF">HGA13_21145</name>
</gene>
<reference evidence="1 2" key="1">
    <citation type="submission" date="2020-04" db="EMBL/GenBank/DDBJ databases">
        <title>MicrobeNet Type strains.</title>
        <authorList>
            <person name="Nicholson A.C."/>
        </authorList>
    </citation>
    <scope>NUCLEOTIDE SEQUENCE [LARGE SCALE GENOMIC DNA]</scope>
    <source>
        <strain evidence="1 2">DSM 45078</strain>
    </source>
</reference>
<dbReference type="EMBL" id="JAAXOO010000005">
    <property type="protein sequence ID" value="NKY35557.1"/>
    <property type="molecule type" value="Genomic_DNA"/>
</dbReference>
<dbReference type="InterPro" id="IPR052342">
    <property type="entry name" value="MCH/BMMD"/>
</dbReference>
<name>A0A846XJ64_9NOCA</name>
<dbReference type="Gene3D" id="3.10.129.10">
    <property type="entry name" value="Hotdog Thioesterase"/>
    <property type="match status" value="1"/>
</dbReference>
<evidence type="ECO:0000313" key="2">
    <source>
        <dbReference type="Proteomes" id="UP000565715"/>
    </source>
</evidence>
<comment type="caution">
    <text evidence="1">The sequence shown here is derived from an EMBL/GenBank/DDBJ whole genome shotgun (WGS) entry which is preliminary data.</text>
</comment>
<dbReference type="InterPro" id="IPR029069">
    <property type="entry name" value="HotDog_dom_sf"/>
</dbReference>
<organism evidence="1 2">
    <name type="scientific">Nocardia speluncae</name>
    <dbReference type="NCBI Taxonomy" id="419477"/>
    <lineage>
        <taxon>Bacteria</taxon>
        <taxon>Bacillati</taxon>
        <taxon>Actinomycetota</taxon>
        <taxon>Actinomycetes</taxon>
        <taxon>Mycobacteriales</taxon>
        <taxon>Nocardiaceae</taxon>
        <taxon>Nocardia</taxon>
    </lineage>
</organism>
<dbReference type="InterPro" id="IPR048274">
    <property type="entry name" value="MC_hydratase"/>
</dbReference>
<dbReference type="Proteomes" id="UP000565715">
    <property type="component" value="Unassembled WGS sequence"/>
</dbReference>
<accession>A0A846XJ64</accession>
<protein>
    <submittedName>
        <fullName evidence="1">MaoC family dehydratase</fullName>
    </submittedName>
</protein>
<dbReference type="AlphaFoldDB" id="A0A846XJ64"/>
<dbReference type="PANTHER" id="PTHR43664">
    <property type="entry name" value="MONOAMINE OXIDASE-RELATED"/>
    <property type="match status" value="1"/>
</dbReference>
<sequence>MATHPAVLGRFFEDYTVGDVYQHPLGRTISEADNTWVTLLSMNLNQNHFNAHLAQQNPITNGRIIVNSGLTVSVVLGISVLDMSQNAISNLAFTDIKMSHPVYIGDTIYAESICTGLRHSQSRPYAGIVSMITRGLNQDGDEVISWKRSVMVATRESGIGQNYFPAAKSGPLELPDSASAGTTNGVSE</sequence>
<dbReference type="CDD" id="cd03451">
    <property type="entry name" value="FkbR2"/>
    <property type="match status" value="1"/>
</dbReference>
<dbReference type="Pfam" id="PF19315">
    <property type="entry name" value="MC_hydratase"/>
    <property type="match status" value="1"/>
</dbReference>